<evidence type="ECO:0000256" key="2">
    <source>
        <dbReference type="ARBA" id="ARBA00022741"/>
    </source>
</evidence>
<accession>A0ABQ9F8E9</accession>
<name>A0ABQ9F8E9_TEGGR</name>
<dbReference type="Pfam" id="PF08477">
    <property type="entry name" value="Roc"/>
    <property type="match status" value="1"/>
</dbReference>
<dbReference type="SUPFAM" id="SSF52540">
    <property type="entry name" value="P-loop containing nucleoside triphosphate hydrolases"/>
    <property type="match status" value="2"/>
</dbReference>
<dbReference type="Gene3D" id="3.40.50.300">
    <property type="entry name" value="P-loop containing nucleotide triphosphate hydrolases"/>
    <property type="match status" value="2"/>
</dbReference>
<keyword evidence="4" id="KW-1185">Reference proteome</keyword>
<comment type="similarity">
    <text evidence="1">Belongs to the small GTPase superfamily. Rab family.</text>
</comment>
<dbReference type="PROSITE" id="PS51419">
    <property type="entry name" value="RAB"/>
    <property type="match status" value="1"/>
</dbReference>
<comment type="caution">
    <text evidence="3">The sequence shown here is derived from an EMBL/GenBank/DDBJ whole genome shotgun (WGS) entry which is preliminary data.</text>
</comment>
<dbReference type="PANTHER" id="PTHR47978">
    <property type="match status" value="1"/>
</dbReference>
<dbReference type="EMBL" id="JARBDR010000440">
    <property type="protein sequence ID" value="KAJ8312871.1"/>
    <property type="molecule type" value="Genomic_DNA"/>
</dbReference>
<evidence type="ECO:0000313" key="4">
    <source>
        <dbReference type="Proteomes" id="UP001217089"/>
    </source>
</evidence>
<keyword evidence="2" id="KW-0547">Nucleotide-binding</keyword>
<dbReference type="SMART" id="SM00173">
    <property type="entry name" value="RAS"/>
    <property type="match status" value="1"/>
</dbReference>
<evidence type="ECO:0000256" key="1">
    <source>
        <dbReference type="ARBA" id="ARBA00006270"/>
    </source>
</evidence>
<dbReference type="PRINTS" id="PR00449">
    <property type="entry name" value="RASTRNSFRMNG"/>
</dbReference>
<gene>
    <name evidence="3" type="ORF">KUTeg_010244</name>
</gene>
<reference evidence="3 4" key="1">
    <citation type="submission" date="2022-12" db="EMBL/GenBank/DDBJ databases">
        <title>Chromosome-level genome of Tegillarca granosa.</title>
        <authorList>
            <person name="Kim J."/>
        </authorList>
    </citation>
    <scope>NUCLEOTIDE SEQUENCE [LARGE SCALE GENOMIC DNA]</scope>
    <source>
        <strain evidence="3">Teg-2019</strain>
        <tissue evidence="3">Adductor muscle</tissue>
    </source>
</reference>
<dbReference type="SMART" id="SM00176">
    <property type="entry name" value="RAN"/>
    <property type="match status" value="1"/>
</dbReference>
<sequence>MDEGEGEAISFYNVKTIVIGNIDVGKSKLVERFVANTDGESMTKTSNLRSYRYEKHIVRKHETIKFVIWDTAVRTLCLVSVLIDSKTVLRSIMDYNGFQKSSTYLVKVTITGNNGVGKTNFIRRYFRSNARKINTTSTGVFEGIISRTCGSVRMRIIDTAGQERYRSLTASYYRGAHGCLILFDVTKPDTFESVGSWFHDLNVYSQNPDRISTILVGTKCLSPKREVPKEKAEKFAEYLGIPYMEVSTEDGFNVTKVFEKLADMIIDSFQRHPSLIIETLKSTNLTQSDHKKKTWCSC</sequence>
<dbReference type="CDD" id="cd00154">
    <property type="entry name" value="Rab"/>
    <property type="match status" value="1"/>
</dbReference>
<dbReference type="SMART" id="SM00175">
    <property type="entry name" value="RAB"/>
    <property type="match status" value="1"/>
</dbReference>
<protein>
    <submittedName>
        <fullName evidence="3">Uncharacterized protein</fullName>
    </submittedName>
</protein>
<proteinExistence type="inferred from homology"/>
<organism evidence="3 4">
    <name type="scientific">Tegillarca granosa</name>
    <name type="common">Malaysian cockle</name>
    <name type="synonym">Anadara granosa</name>
    <dbReference type="NCBI Taxonomy" id="220873"/>
    <lineage>
        <taxon>Eukaryota</taxon>
        <taxon>Metazoa</taxon>
        <taxon>Spiralia</taxon>
        <taxon>Lophotrochozoa</taxon>
        <taxon>Mollusca</taxon>
        <taxon>Bivalvia</taxon>
        <taxon>Autobranchia</taxon>
        <taxon>Pteriomorphia</taxon>
        <taxon>Arcoida</taxon>
        <taxon>Arcoidea</taxon>
        <taxon>Arcidae</taxon>
        <taxon>Tegillarca</taxon>
    </lineage>
</organism>
<dbReference type="PROSITE" id="PS51421">
    <property type="entry name" value="RAS"/>
    <property type="match status" value="1"/>
</dbReference>
<dbReference type="Proteomes" id="UP001217089">
    <property type="component" value="Unassembled WGS sequence"/>
</dbReference>
<dbReference type="Pfam" id="PF00071">
    <property type="entry name" value="Ras"/>
    <property type="match status" value="1"/>
</dbReference>
<dbReference type="InterPro" id="IPR005225">
    <property type="entry name" value="Small_GTP-bd"/>
</dbReference>
<dbReference type="InterPro" id="IPR027417">
    <property type="entry name" value="P-loop_NTPase"/>
</dbReference>
<dbReference type="NCBIfam" id="TIGR00231">
    <property type="entry name" value="small_GTP"/>
    <property type="match status" value="1"/>
</dbReference>
<dbReference type="InterPro" id="IPR001806">
    <property type="entry name" value="Small_GTPase"/>
</dbReference>
<evidence type="ECO:0000313" key="3">
    <source>
        <dbReference type="EMBL" id="KAJ8312871.1"/>
    </source>
</evidence>
<dbReference type="SMART" id="SM00174">
    <property type="entry name" value="RHO"/>
    <property type="match status" value="1"/>
</dbReference>